<proteinExistence type="predicted"/>
<dbReference type="Proteomes" id="UP000030710">
    <property type="component" value="Unassembled WGS sequence"/>
</dbReference>
<gene>
    <name evidence="1" type="ORF">J07HQW2_00016</name>
</gene>
<dbReference type="AlphaFoldDB" id="U1NAF7"/>
<evidence type="ECO:0000313" key="1">
    <source>
        <dbReference type="EMBL" id="ERG93583.1"/>
    </source>
</evidence>
<organism evidence="1 2">
    <name type="scientific">Haloquadratum walsbyi J07HQW2</name>
    <dbReference type="NCBI Taxonomy" id="1238425"/>
    <lineage>
        <taxon>Archaea</taxon>
        <taxon>Methanobacteriati</taxon>
        <taxon>Methanobacteriota</taxon>
        <taxon>Stenosarchaea group</taxon>
        <taxon>Halobacteria</taxon>
        <taxon>Halobacteriales</taxon>
        <taxon>Haloferacaceae</taxon>
        <taxon>Haloquadratum</taxon>
    </lineage>
</organism>
<protein>
    <submittedName>
        <fullName evidence="1">Uncharacterized protein</fullName>
    </submittedName>
</protein>
<sequence length="134" mass="14851">MIVDPPHDVVPDRFGCELGFTVLVIPDCCALRHSIVDYVELLSVLFRKRVNSVFEHIEQLLGPPDSETGDEDRLPIGSCVDSLVVDVRSGVSGTGMRMGVSVCRFKKEGVCLRRLINFGKMIRPAANVSREDYS</sequence>
<dbReference type="HOGENOM" id="CLU_1891376_0_0_2"/>
<reference evidence="1 2" key="1">
    <citation type="journal article" date="2013" name="PLoS ONE">
        <title>Assembly-driven community genomics of a hypersaline microbial ecosystem.</title>
        <authorList>
            <person name="Podell S."/>
            <person name="Ugalde J.A."/>
            <person name="Narasingarao P."/>
            <person name="Banfield J.F."/>
            <person name="Heidelberg K.B."/>
            <person name="Allen E.E."/>
        </authorList>
    </citation>
    <scope>NUCLEOTIDE SEQUENCE [LARGE SCALE GENOMIC DNA]</scope>
    <source>
        <strain evidence="2">J07HQW2</strain>
    </source>
</reference>
<dbReference type="EMBL" id="KE356561">
    <property type="protein sequence ID" value="ERG93583.1"/>
    <property type="molecule type" value="Genomic_DNA"/>
</dbReference>
<evidence type="ECO:0000313" key="2">
    <source>
        <dbReference type="Proteomes" id="UP000030710"/>
    </source>
</evidence>
<name>U1NAF7_9EURY</name>
<dbReference type="STRING" id="1238425.J07HQW2_00016"/>
<accession>U1NAF7</accession>